<feature type="compositionally biased region" description="Basic and acidic residues" evidence="2">
    <location>
        <begin position="142"/>
        <end position="165"/>
    </location>
</feature>
<dbReference type="Proteomes" id="UP001165121">
    <property type="component" value="Unassembled WGS sequence"/>
</dbReference>
<evidence type="ECO:0000256" key="2">
    <source>
        <dbReference type="SAM" id="MobiDB-lite"/>
    </source>
</evidence>
<feature type="compositionally biased region" description="Basic and acidic residues" evidence="2">
    <location>
        <begin position="171"/>
        <end position="188"/>
    </location>
</feature>
<dbReference type="AlphaFoldDB" id="A0A9W6UEE2"/>
<gene>
    <name evidence="4" type="ORF">Pfra01_000733400</name>
</gene>
<evidence type="ECO:0000259" key="3">
    <source>
        <dbReference type="PROSITE" id="PS50175"/>
    </source>
</evidence>
<dbReference type="InterPro" id="IPR021109">
    <property type="entry name" value="Peptidase_aspartic_dom_sf"/>
</dbReference>
<dbReference type="InterPro" id="IPR001995">
    <property type="entry name" value="Peptidase_A2_cat"/>
</dbReference>
<dbReference type="SUPFAM" id="SSF50630">
    <property type="entry name" value="Acid proteases"/>
    <property type="match status" value="1"/>
</dbReference>
<dbReference type="GO" id="GO:0004190">
    <property type="term" value="F:aspartic-type endopeptidase activity"/>
    <property type="evidence" value="ECO:0007669"/>
    <property type="project" value="InterPro"/>
</dbReference>
<organism evidence="4 5">
    <name type="scientific">Phytophthora fragariaefolia</name>
    <dbReference type="NCBI Taxonomy" id="1490495"/>
    <lineage>
        <taxon>Eukaryota</taxon>
        <taxon>Sar</taxon>
        <taxon>Stramenopiles</taxon>
        <taxon>Oomycota</taxon>
        <taxon>Peronosporomycetes</taxon>
        <taxon>Peronosporales</taxon>
        <taxon>Peronosporaceae</taxon>
        <taxon>Phytophthora</taxon>
    </lineage>
</organism>
<dbReference type="PROSITE" id="PS50175">
    <property type="entry name" value="ASP_PROT_RETROV"/>
    <property type="match status" value="1"/>
</dbReference>
<keyword evidence="5" id="KW-1185">Reference proteome</keyword>
<sequence length="481" mass="55045">MEKKATITGCSGEASNAQRGAARASSGRSRRRFVPRDDSSEDDSGEDDYYRNEDAEYDDPSDKLAPQVREVSEMERLNSTPRLDLATHRPLAQIKAFSGLRLERRLCHLRVKDIHELEDIINDILKSEERSSTRETSAYLSRGRDRSHGRDERYAETSRDGYRRDRHDRHGRGYDRRMDDSCHTHPHDRHVAATNDAERTEEWNGVAQKIWCRASLKQTWHDYEPENVIKLLSGERLGWWSAQKFDKRVRMRAQVQGVLNDARPRILLDTGANVSVISERLAKQRRLPEIRDHGRCYWKQHSPGKWFRQAKIHGKINNEKAILLLDTGAKVYTAFARKVGCYIDRSQSQECVGIGESVYTTEGRTRLKITLAGSLAYIFDIWVGDLSGQESILGMDFVVPAGIRLDLADGSLFLPDEIRIQLSGHRQLYNNKVQLVKLDQHLKLGVGESAELRVRLRRSGHDKLWVTWGGSVGAYRGERSG</sequence>
<reference evidence="4" key="1">
    <citation type="submission" date="2023-04" db="EMBL/GenBank/DDBJ databases">
        <title>Phytophthora fragariaefolia NBRC 109709.</title>
        <authorList>
            <person name="Ichikawa N."/>
            <person name="Sato H."/>
            <person name="Tonouchi N."/>
        </authorList>
    </citation>
    <scope>NUCLEOTIDE SEQUENCE</scope>
    <source>
        <strain evidence="4">NBRC 109709</strain>
    </source>
</reference>
<name>A0A9W6UEE2_9STRA</name>
<feature type="domain" description="Peptidase A2" evidence="3">
    <location>
        <begin position="264"/>
        <end position="279"/>
    </location>
</feature>
<feature type="region of interest" description="Disordered" evidence="2">
    <location>
        <begin position="1"/>
        <end position="65"/>
    </location>
</feature>
<dbReference type="GO" id="GO:0006508">
    <property type="term" value="P:proteolysis"/>
    <property type="evidence" value="ECO:0007669"/>
    <property type="project" value="InterPro"/>
</dbReference>
<feature type="region of interest" description="Disordered" evidence="2">
    <location>
        <begin position="131"/>
        <end position="188"/>
    </location>
</feature>
<evidence type="ECO:0000313" key="4">
    <source>
        <dbReference type="EMBL" id="GMF31668.1"/>
    </source>
</evidence>
<dbReference type="OrthoDB" id="117285at2759"/>
<evidence type="ECO:0000313" key="5">
    <source>
        <dbReference type="Proteomes" id="UP001165121"/>
    </source>
</evidence>
<comment type="caution">
    <text evidence="4">The sequence shown here is derived from an EMBL/GenBank/DDBJ whole genome shotgun (WGS) entry which is preliminary data.</text>
</comment>
<keyword evidence="1" id="KW-0378">Hydrolase</keyword>
<accession>A0A9W6UEE2</accession>
<dbReference type="EMBL" id="BSXT01000645">
    <property type="protein sequence ID" value="GMF31668.1"/>
    <property type="molecule type" value="Genomic_DNA"/>
</dbReference>
<proteinExistence type="predicted"/>
<dbReference type="Gene3D" id="2.40.70.10">
    <property type="entry name" value="Acid Proteases"/>
    <property type="match status" value="1"/>
</dbReference>
<protein>
    <submittedName>
        <fullName evidence="4">Unnamed protein product</fullName>
    </submittedName>
</protein>
<evidence type="ECO:0000256" key="1">
    <source>
        <dbReference type="ARBA" id="ARBA00022801"/>
    </source>
</evidence>